<evidence type="ECO:0000259" key="2">
    <source>
        <dbReference type="Pfam" id="PF22422"/>
    </source>
</evidence>
<dbReference type="Pfam" id="PF14742">
    <property type="entry name" value="GDE_N_bis"/>
    <property type="match status" value="1"/>
</dbReference>
<evidence type="ECO:0008006" key="5">
    <source>
        <dbReference type="Google" id="ProtNLM"/>
    </source>
</evidence>
<feature type="domain" description="Mannosylglycerate hydrolase MGH1-like glycoside hydrolase" evidence="2">
    <location>
        <begin position="337"/>
        <end position="637"/>
    </location>
</feature>
<evidence type="ECO:0000313" key="4">
    <source>
        <dbReference type="Proteomes" id="UP000325292"/>
    </source>
</evidence>
<protein>
    <recommendedName>
        <fullName evidence="5">Amylo-alpha-1,6-glucosidase</fullName>
    </recommendedName>
</protein>
<dbReference type="InterPro" id="IPR012341">
    <property type="entry name" value="6hp_glycosidase-like_sf"/>
</dbReference>
<name>A0ABN5H3K6_9FIRM</name>
<organism evidence="3 4">
    <name type="scientific">Sulfobacillus thermotolerans</name>
    <dbReference type="NCBI Taxonomy" id="338644"/>
    <lineage>
        <taxon>Bacteria</taxon>
        <taxon>Bacillati</taxon>
        <taxon>Bacillota</taxon>
        <taxon>Clostridia</taxon>
        <taxon>Eubacteriales</taxon>
        <taxon>Clostridiales Family XVII. Incertae Sedis</taxon>
        <taxon>Sulfobacillus</taxon>
    </lineage>
</organism>
<sequence>MPRQLSIVGFGREAGAFDAGFLTTVEHDGMQAGERLAEMLICRIHGEEVLCERVRPVLKVRESTGVPALYQTPRTNPGEPVLKAGAAFAVLSTAGRIEASSLRQGVYLYDTRMVSTYQWRISGEVPAPLAMTVTTDVLRARYVFQHAGMTRVIERTWQLYPEGMEDRWAWQHYGAPEPWRLSLAFAADFTDIFELRGSDPRHVGHKTVDQDAYQAQYRYEGRDGIARQVTMASTRAAQNNAAGQWEWMIDGQEVSGEIVLKTTWHNPVPEIATGRKQGADPFPQFSFERELWQHVMSRAGSDMQMLATDYGQGLVPMAGIPWFGTFFGRDAVIASYQMLAWNPSYAYHTLHTLAAWQGHQDDPEREEELGKMVHEVRFGEMARTHDVPFARYYGSVDVTPLFLILLVETWRRTGDDALMNTMKPAAQAALDYLLRAQDRNRLGLLSFTPRSAQGLAVQSWKDSADSMVFADGEHASPPLAVAEVQGYVYRAFRAMADYYHVQGQDDWARDLEKRAKKLQRQFDALFWLPDQLFYGLAVDGNGRLLDAVTSDPGQCLWAGIVPRTKRRAVAQRLLAPDLFSGWGIRTLAAGQSAYDPYSYHRGSVWPHDTSLIAAGLLKAGAAKESETLALALMQAAEHFPWYRLPELFAGEQGVAPVPYPEACAPQAWASAAPFHLMQTLLGLEIDALQHKIHAWANPPQALGPFTIKEIPLSLGVTFTLISDGKRLKAHDVPKPWVFHARTRPSP</sequence>
<gene>
    <name evidence="3" type="ORF">BXT84_16100</name>
</gene>
<feature type="domain" description="Putative glycogen debranching enzyme N-terminal" evidence="1">
    <location>
        <begin position="82"/>
        <end position="249"/>
    </location>
</feature>
<reference evidence="3 4" key="1">
    <citation type="journal article" date="2019" name="Sci. Rep.">
        <title>Sulfobacillus thermotolerans: new insights into resistance and metabolic capacities of acidophilic chemolithotrophs.</title>
        <authorList>
            <person name="Panyushkina A.E."/>
            <person name="Babenko V.V."/>
            <person name="Nikitina A.S."/>
            <person name="Selezneva O.V."/>
            <person name="Tsaplina I.A."/>
            <person name="Letarova M.A."/>
            <person name="Kostryukova E.S."/>
            <person name="Letarov A.V."/>
        </authorList>
    </citation>
    <scope>NUCLEOTIDE SEQUENCE [LARGE SCALE GENOMIC DNA]</scope>
    <source>
        <strain evidence="3 4">Kr1</strain>
    </source>
</reference>
<evidence type="ECO:0000259" key="1">
    <source>
        <dbReference type="Pfam" id="PF14742"/>
    </source>
</evidence>
<dbReference type="Gene3D" id="1.50.10.10">
    <property type="match status" value="1"/>
</dbReference>
<dbReference type="InterPro" id="IPR008928">
    <property type="entry name" value="6-hairpin_glycosidase_sf"/>
</dbReference>
<dbReference type="SUPFAM" id="SSF48208">
    <property type="entry name" value="Six-hairpin glycosidases"/>
    <property type="match status" value="1"/>
</dbReference>
<keyword evidence="4" id="KW-1185">Reference proteome</keyword>
<proteinExistence type="predicted"/>
<dbReference type="InterPro" id="IPR054491">
    <property type="entry name" value="MGH1-like_GH"/>
</dbReference>
<accession>A0ABN5H3K6</accession>
<dbReference type="InterPro" id="IPR032856">
    <property type="entry name" value="GDE_N_bis"/>
</dbReference>
<dbReference type="Pfam" id="PF22422">
    <property type="entry name" value="MGH1-like_GH"/>
    <property type="match status" value="1"/>
</dbReference>
<dbReference type="Proteomes" id="UP000325292">
    <property type="component" value="Chromosome"/>
</dbReference>
<dbReference type="EMBL" id="CP019454">
    <property type="protein sequence ID" value="AUW95291.1"/>
    <property type="molecule type" value="Genomic_DNA"/>
</dbReference>
<evidence type="ECO:0000313" key="3">
    <source>
        <dbReference type="EMBL" id="AUW95291.1"/>
    </source>
</evidence>